<evidence type="ECO:0000313" key="2">
    <source>
        <dbReference type="Proteomes" id="UP000317722"/>
    </source>
</evidence>
<dbReference type="SUPFAM" id="SSF102462">
    <property type="entry name" value="Peptidyl-tRNA hydrolase II"/>
    <property type="match status" value="1"/>
</dbReference>
<name>A0A502D2P6_9MICO</name>
<dbReference type="AlphaFoldDB" id="A0A502D2P6"/>
<proteinExistence type="predicted"/>
<protein>
    <submittedName>
        <fullName evidence="1">DUF2000 family protein</fullName>
    </submittedName>
</protein>
<dbReference type="Proteomes" id="UP000317722">
    <property type="component" value="Unassembled WGS sequence"/>
</dbReference>
<dbReference type="InterPro" id="IPR023476">
    <property type="entry name" value="Pep_tRNA_hydro_II_dom_sf"/>
</dbReference>
<gene>
    <name evidence="1" type="ORF">EAH86_04975</name>
</gene>
<dbReference type="EMBL" id="RCZM01000002">
    <property type="protein sequence ID" value="TPG18366.1"/>
    <property type="molecule type" value="Genomic_DNA"/>
</dbReference>
<keyword evidence="2" id="KW-1185">Reference proteome</keyword>
<dbReference type="OrthoDB" id="1684239at2"/>
<dbReference type="Pfam" id="PF09391">
    <property type="entry name" value="DUF2000"/>
    <property type="match status" value="1"/>
</dbReference>
<accession>A0A502D2P6</accession>
<reference evidence="1 2" key="1">
    <citation type="journal article" date="2019" name="Environ. Microbiol.">
        <title>Species interactions and distinct microbial communities in high Arctic permafrost affected cryosols are associated with the CH4 and CO2 gas fluxes.</title>
        <authorList>
            <person name="Altshuler I."/>
            <person name="Hamel J."/>
            <person name="Turney S."/>
            <person name="Magnuson E."/>
            <person name="Levesque R."/>
            <person name="Greer C."/>
            <person name="Whyte L.G."/>
        </authorList>
    </citation>
    <scope>NUCLEOTIDE SEQUENCE [LARGE SCALE GENOMIC DNA]</scope>
    <source>
        <strain evidence="1 2">S9.3A</strain>
    </source>
</reference>
<dbReference type="InterPro" id="IPR018988">
    <property type="entry name" value="DUF2000"/>
</dbReference>
<organism evidence="1 2">
    <name type="scientific">Pedococcus bigeumensis</name>
    <dbReference type="NCBI Taxonomy" id="433644"/>
    <lineage>
        <taxon>Bacteria</taxon>
        <taxon>Bacillati</taxon>
        <taxon>Actinomycetota</taxon>
        <taxon>Actinomycetes</taxon>
        <taxon>Micrococcales</taxon>
        <taxon>Intrasporangiaceae</taxon>
        <taxon>Pedococcus</taxon>
    </lineage>
</organism>
<sequence length="43" mass="4468">MFSTGHDADNRAGVSAVLDVVGLGLHGPKNAVDKVIKGTRAHR</sequence>
<evidence type="ECO:0000313" key="1">
    <source>
        <dbReference type="EMBL" id="TPG18366.1"/>
    </source>
</evidence>
<dbReference type="Gene3D" id="3.40.1490.10">
    <property type="entry name" value="Bit1"/>
    <property type="match status" value="1"/>
</dbReference>
<comment type="caution">
    <text evidence="1">The sequence shown here is derived from an EMBL/GenBank/DDBJ whole genome shotgun (WGS) entry which is preliminary data.</text>
</comment>